<evidence type="ECO:0000313" key="3">
    <source>
        <dbReference type="Proteomes" id="UP000675880"/>
    </source>
</evidence>
<dbReference type="InterPro" id="IPR032710">
    <property type="entry name" value="NTF2-like_dom_sf"/>
</dbReference>
<comment type="caution">
    <text evidence="2">The sequence shown here is derived from an EMBL/GenBank/DDBJ whole genome shotgun (WGS) entry which is preliminary data.</text>
</comment>
<feature type="domain" description="SnoaL-like" evidence="1">
    <location>
        <begin position="10"/>
        <end position="110"/>
    </location>
</feature>
<gene>
    <name evidence="2" type="ORF">NSPZN2_100116</name>
</gene>
<evidence type="ECO:0000259" key="1">
    <source>
        <dbReference type="Pfam" id="PF12680"/>
    </source>
</evidence>
<organism evidence="2 3">
    <name type="scientific">Nitrospira defluvii</name>
    <dbReference type="NCBI Taxonomy" id="330214"/>
    <lineage>
        <taxon>Bacteria</taxon>
        <taxon>Pseudomonadati</taxon>
        <taxon>Nitrospirota</taxon>
        <taxon>Nitrospiria</taxon>
        <taxon>Nitrospirales</taxon>
        <taxon>Nitrospiraceae</taxon>
        <taxon>Nitrospira</taxon>
    </lineage>
</organism>
<keyword evidence="3" id="KW-1185">Reference proteome</keyword>
<dbReference type="Gene3D" id="3.10.450.50">
    <property type="match status" value="1"/>
</dbReference>
<dbReference type="RefSeq" id="WP_213041492.1">
    <property type="nucleotide sequence ID" value="NZ_CAJNBJ010000002.1"/>
</dbReference>
<dbReference type="InterPro" id="IPR037401">
    <property type="entry name" value="SnoaL-like"/>
</dbReference>
<dbReference type="EMBL" id="CAJNBJ010000002">
    <property type="protein sequence ID" value="CAE6726294.1"/>
    <property type="molecule type" value="Genomic_DNA"/>
</dbReference>
<accession>A0ABN7L5H3</accession>
<dbReference type="GO" id="GO:0016853">
    <property type="term" value="F:isomerase activity"/>
    <property type="evidence" value="ECO:0007669"/>
    <property type="project" value="UniProtKB-KW"/>
</dbReference>
<dbReference type="SUPFAM" id="SSF54427">
    <property type="entry name" value="NTF2-like"/>
    <property type="match status" value="1"/>
</dbReference>
<evidence type="ECO:0000313" key="2">
    <source>
        <dbReference type="EMBL" id="CAE6726294.1"/>
    </source>
</evidence>
<protein>
    <submittedName>
        <fullName evidence="2">Ketosteroid isomerase</fullName>
    </submittedName>
</protein>
<sequence>MTVETIPAAVQQYFAAIGKKDADSWVSCFHEEGISYEPGAPTALQGHAALGQFIRGVLALFQTIELTADHVFVTGNRTAVKFTGRGRGNNGRDVLIEGIDVFEINENGKIHTMWGYWNPAAMMAQLQG</sequence>
<proteinExistence type="predicted"/>
<keyword evidence="2" id="KW-0413">Isomerase</keyword>
<dbReference type="Proteomes" id="UP000675880">
    <property type="component" value="Unassembled WGS sequence"/>
</dbReference>
<reference evidence="2 3" key="1">
    <citation type="submission" date="2021-02" db="EMBL/GenBank/DDBJ databases">
        <authorList>
            <person name="Han P."/>
        </authorList>
    </citation>
    <scope>NUCLEOTIDE SEQUENCE [LARGE SCALE GENOMIC DNA]</scope>
    <source>
        <strain evidence="2">Candidatus Nitrospira sp. ZN2</strain>
    </source>
</reference>
<name>A0ABN7L5H3_9BACT</name>
<dbReference type="Pfam" id="PF12680">
    <property type="entry name" value="SnoaL_2"/>
    <property type="match status" value="1"/>
</dbReference>